<dbReference type="Pfam" id="PF20255">
    <property type="entry name" value="DUF6606"/>
    <property type="match status" value="1"/>
</dbReference>
<reference evidence="2" key="1">
    <citation type="submission" date="2020-11" db="EMBL/GenBank/DDBJ databases">
        <authorList>
            <consortium name="DOE Joint Genome Institute"/>
            <person name="Ahrendt S."/>
            <person name="Riley R."/>
            <person name="Andreopoulos W."/>
            <person name="Labutti K."/>
            <person name="Pangilinan J."/>
            <person name="Ruiz-Duenas F.J."/>
            <person name="Barrasa J.M."/>
            <person name="Sanchez-Garcia M."/>
            <person name="Camarero S."/>
            <person name="Miyauchi S."/>
            <person name="Serrano A."/>
            <person name="Linde D."/>
            <person name="Babiker R."/>
            <person name="Drula E."/>
            <person name="Ayuso-Fernandez I."/>
            <person name="Pacheco R."/>
            <person name="Padilla G."/>
            <person name="Ferreira P."/>
            <person name="Barriuso J."/>
            <person name="Kellner H."/>
            <person name="Castanera R."/>
            <person name="Alfaro M."/>
            <person name="Ramirez L."/>
            <person name="Pisabarro A.G."/>
            <person name="Kuo A."/>
            <person name="Tritt A."/>
            <person name="Lipzen A."/>
            <person name="He G."/>
            <person name="Yan M."/>
            <person name="Ng V."/>
            <person name="Cullen D."/>
            <person name="Martin F."/>
            <person name="Rosso M.-N."/>
            <person name="Henrissat B."/>
            <person name="Hibbett D."/>
            <person name="Martinez A.T."/>
            <person name="Grigoriev I.V."/>
        </authorList>
    </citation>
    <scope>NUCLEOTIDE SEQUENCE</scope>
    <source>
        <strain evidence="2">AH 40177</strain>
    </source>
</reference>
<accession>A0A9P5P495</accession>
<protein>
    <recommendedName>
        <fullName evidence="1">DUF6606 domain-containing protein</fullName>
    </recommendedName>
</protein>
<dbReference type="EMBL" id="JADNRY010000702">
    <property type="protein sequence ID" value="KAF9029488.1"/>
    <property type="molecule type" value="Genomic_DNA"/>
</dbReference>
<comment type="caution">
    <text evidence="2">The sequence shown here is derived from an EMBL/GenBank/DDBJ whole genome shotgun (WGS) entry which is preliminary data.</text>
</comment>
<evidence type="ECO:0000259" key="1">
    <source>
        <dbReference type="Pfam" id="PF20255"/>
    </source>
</evidence>
<proteinExistence type="predicted"/>
<dbReference type="Proteomes" id="UP000772434">
    <property type="component" value="Unassembled WGS sequence"/>
</dbReference>
<dbReference type="OrthoDB" id="3182339at2759"/>
<evidence type="ECO:0000313" key="2">
    <source>
        <dbReference type="EMBL" id="KAF9029488.1"/>
    </source>
</evidence>
<evidence type="ECO:0000313" key="3">
    <source>
        <dbReference type="Proteomes" id="UP000772434"/>
    </source>
</evidence>
<sequence length="1840" mass="209041">MSDDNSPKSFDFIINHVFFPPKLPQGSDLTRVRHLTLCRTFVDLAKEFEAHLDGDSRLGWTRVVNMLRLYAKLQSHADLIVEDLEKDFQQLDPGDFLILYIGEQNAGLFIRRMASGDVSVSSFEASFPNAEVIAAEARIACTFPGPAITIPFSVWHDPSFSHELSNFLFHMNRDKLDEAQAHTKKAKSNVTETRDVPDPKYISELLIGILRGIGSPTPIEDVRFVRKRIGDDVLWKNASLPWRRSPVYLVLRVGLQLALSYIGGPGDFQYKTFMAFAQARLLEMAVQNYPELDTDLLYAMRVKVARRIHKLENCAKSDGTPSFVTHAAQYASSAVQQVLENRWNRVQQLQDQSPKWNPDSLNFEADTYLLLKNAKPRILRAAQRSESSSSPSTFMPKHLPRLRYETNFRVLTPAKLQAAFGDDAQDQSHMLLALFSMWVALDKVVVAQMPLLARFSPELTAGLLEPLLLQQRDALDALRDVVHYISSRQNEAQWPDGIFTDNPYPFYEQYFDSSVSLQLLKEEIEHKAKEKRKSRLSLLRERNTHYDALTKQAMPLSHHHKQVEYKKKGKWKVREDTSKCQKCALVNQAKSIPSIEVDEWPLPSDLGDAKRVCFELDCPKPFEYWRAATWLLLYDVGTPSQHHRKAAEKYGELSGSHALPWRSSPVQFTLATATKSFKVSHYHSRPIPATEQDVIVNCGSRWRLYEISQKRWAGNMPFQFSSFKILCTPSISGKYKALQSSLESTTHTSNEVIAAQSDCHSDLSLHEFIAFGSLRSGGRLQWMNIARECVTGALDFRSESVHTLLLQAALQVGNWECEKGGLILDWHRDLGDPLFSQTLLESLENLMLTMSSNWDAVVSLRGVILLACRLMSGNHSSATEDWTCKLLRHARQISMDWMVQMKEKLSSASEENGDALRIRLCEIAATCRATYSGDPAYLPRLLQSSDDISTFIYCASVIYENTPPASKELSPAFRRLLDRDKRLSISIHDRLSSLVMKSNTGIDKAVKLLWPAYHHGKVWSRLPQPNERWIQTSTVHPFHDGVSQQVHVNLVDGQLRVEGKLVGHLPREITRHPLYLRCLGQRILDVIPSNMSRMEYATRNYVAGCEIHFSTHDPDGLIIRTREENSGELSELIPMNAFSRISQTHWYRNMLTGFEYSAQMVLAPHKYLVDPHSPTARMLSSQLESLEYSDEILIMLLGGAVTVDLPRLRLAFHLKGRLLQSKNLPGFCVDRHQSTGTMLGLKNQLVLRPVDSFSTEMRRVLIPHGIVDVQKSSDHVSIKIRTDRSMKQTKYHEYLVDTDLGYLQTNASLTSRLYKVYLHAVTSGRLPDPLTRRTGTEEALLEYSSASCITFLELQSTDTDLLKVIDGLSPTRTFYPKHLRAMQTVVWDSNLPPLSQHSAFPHITNSIREYAQKLALFDPLQTINPADSLSSDESSPLLVRKAEHREALFHGPDLHAVSDLYSRDSFHTLRSIMPALSVSRKSQEIFLSFTHRLLAANAEFPNLYSLFKQWNPIFASSSTTDIDISYSNNWLSPQFGEVYLSMLNVLRKQRTGEIYRCLFTFPAMGYHSPMYMNLIPAFLAFGTSSHFLSPAFSLPKLSSQCSVYDFAYGLAPERENLRQLAYAAAHSMKKASWDANGLFKDEDESEWAFSRRVDKSYEDQRNRLVSQIAQHYISQWPCSTVHAPSNDPIFARLFNMRNLHSSMQTRFANCFQNQTLHSFLSRVQSILVNSSRQTSYPVLGSISPPPDLLSARSSLYFLDKISLRCLLDRTEAPAFLDQKDETGNIAWERGGSVIPDTQELGELLEEFTKSSKPLLRVYGNHLDASRLALRLRTTIPDNPV</sequence>
<keyword evidence="3" id="KW-1185">Reference proteome</keyword>
<gene>
    <name evidence="2" type="ORF">BDP27DRAFT_1410136</name>
</gene>
<name>A0A9P5P495_9AGAR</name>
<organism evidence="2 3">
    <name type="scientific">Rhodocollybia butyracea</name>
    <dbReference type="NCBI Taxonomy" id="206335"/>
    <lineage>
        <taxon>Eukaryota</taxon>
        <taxon>Fungi</taxon>
        <taxon>Dikarya</taxon>
        <taxon>Basidiomycota</taxon>
        <taxon>Agaricomycotina</taxon>
        <taxon>Agaricomycetes</taxon>
        <taxon>Agaricomycetidae</taxon>
        <taxon>Agaricales</taxon>
        <taxon>Marasmiineae</taxon>
        <taxon>Omphalotaceae</taxon>
        <taxon>Rhodocollybia</taxon>
    </lineage>
</organism>
<feature type="domain" description="DUF6606" evidence="1">
    <location>
        <begin position="13"/>
        <end position="283"/>
    </location>
</feature>
<dbReference type="InterPro" id="IPR046541">
    <property type="entry name" value="DUF6606"/>
</dbReference>